<evidence type="ECO:0000313" key="1">
    <source>
        <dbReference type="EMBL" id="PRQ34337.1"/>
    </source>
</evidence>
<gene>
    <name evidence="1" type="ORF">RchiOBHm_Chr5g0067681</name>
</gene>
<dbReference type="EMBL" id="PDCK01000043">
    <property type="protein sequence ID" value="PRQ34337.1"/>
    <property type="molecule type" value="Genomic_DNA"/>
</dbReference>
<accession>A0A2P6QJJ1</accession>
<proteinExistence type="predicted"/>
<dbReference type="AlphaFoldDB" id="A0A2P6QJJ1"/>
<protein>
    <submittedName>
        <fullName evidence="1">Uncharacterized protein</fullName>
    </submittedName>
</protein>
<evidence type="ECO:0000313" key="2">
    <source>
        <dbReference type="Proteomes" id="UP000238479"/>
    </source>
</evidence>
<sequence length="68" mass="7437">MQHSTTNQRIIGTSSPYRYPCTLGYPLPSPIPAVSTIIGTATQPRDRYRHTEICFGHPLGTADLGLPL</sequence>
<reference evidence="1 2" key="1">
    <citation type="journal article" date="2018" name="Nat. Genet.">
        <title>The Rosa genome provides new insights in the design of modern roses.</title>
        <authorList>
            <person name="Bendahmane M."/>
        </authorList>
    </citation>
    <scope>NUCLEOTIDE SEQUENCE [LARGE SCALE GENOMIC DNA]</scope>
    <source>
        <strain evidence="2">cv. Old Blush</strain>
    </source>
</reference>
<comment type="caution">
    <text evidence="1">The sequence shown here is derived from an EMBL/GenBank/DDBJ whole genome shotgun (WGS) entry which is preliminary data.</text>
</comment>
<dbReference type="Proteomes" id="UP000238479">
    <property type="component" value="Chromosome 5"/>
</dbReference>
<name>A0A2P6QJJ1_ROSCH</name>
<dbReference type="Gramene" id="PRQ34337">
    <property type="protein sequence ID" value="PRQ34337"/>
    <property type="gene ID" value="RchiOBHm_Chr5g0067681"/>
</dbReference>
<keyword evidence="2" id="KW-1185">Reference proteome</keyword>
<organism evidence="1 2">
    <name type="scientific">Rosa chinensis</name>
    <name type="common">China rose</name>
    <dbReference type="NCBI Taxonomy" id="74649"/>
    <lineage>
        <taxon>Eukaryota</taxon>
        <taxon>Viridiplantae</taxon>
        <taxon>Streptophyta</taxon>
        <taxon>Embryophyta</taxon>
        <taxon>Tracheophyta</taxon>
        <taxon>Spermatophyta</taxon>
        <taxon>Magnoliopsida</taxon>
        <taxon>eudicotyledons</taxon>
        <taxon>Gunneridae</taxon>
        <taxon>Pentapetalae</taxon>
        <taxon>rosids</taxon>
        <taxon>fabids</taxon>
        <taxon>Rosales</taxon>
        <taxon>Rosaceae</taxon>
        <taxon>Rosoideae</taxon>
        <taxon>Rosoideae incertae sedis</taxon>
        <taxon>Rosa</taxon>
    </lineage>
</organism>